<keyword evidence="2" id="KW-1185">Reference proteome</keyword>
<evidence type="ECO:0000313" key="2">
    <source>
        <dbReference type="Proteomes" id="UP001056120"/>
    </source>
</evidence>
<protein>
    <submittedName>
        <fullName evidence="1">Uncharacterized protein</fullName>
    </submittedName>
</protein>
<name>A0ACB8XYF1_9ASTR</name>
<dbReference type="EMBL" id="CM042046">
    <property type="protein sequence ID" value="KAI3676478.1"/>
    <property type="molecule type" value="Genomic_DNA"/>
</dbReference>
<accession>A0ACB8XYF1</accession>
<sequence length="162" mass="17869">MQTTMSHTPRQLIPLASNKPKARDEAFVFLKPSTTPKLAKPIIPRATAPFKSTKPVRPPSDNKLLAGYLAHEFLTKGTLYGQPWNPARADVWPVQAAAHSADVRKPINQPVSQKGKPVEPKPGEKRKSESYAEVSGLLMGNNNVHIPGIVNPTQLTRFLNHR</sequence>
<reference evidence="1 2" key="2">
    <citation type="journal article" date="2022" name="Mol. Ecol. Resour.">
        <title>The genomes of chicory, endive, great burdock and yacon provide insights into Asteraceae paleo-polyploidization history and plant inulin production.</title>
        <authorList>
            <person name="Fan W."/>
            <person name="Wang S."/>
            <person name="Wang H."/>
            <person name="Wang A."/>
            <person name="Jiang F."/>
            <person name="Liu H."/>
            <person name="Zhao H."/>
            <person name="Xu D."/>
            <person name="Zhang Y."/>
        </authorList>
    </citation>
    <scope>NUCLEOTIDE SEQUENCE [LARGE SCALE GENOMIC DNA]</scope>
    <source>
        <strain evidence="2">cv. Yunnan</strain>
        <tissue evidence="1">Leaves</tissue>
    </source>
</reference>
<reference evidence="2" key="1">
    <citation type="journal article" date="2022" name="Mol. Ecol. Resour.">
        <title>The genomes of chicory, endive, great burdock and yacon provide insights into Asteraceae palaeo-polyploidization history and plant inulin production.</title>
        <authorList>
            <person name="Fan W."/>
            <person name="Wang S."/>
            <person name="Wang H."/>
            <person name="Wang A."/>
            <person name="Jiang F."/>
            <person name="Liu H."/>
            <person name="Zhao H."/>
            <person name="Xu D."/>
            <person name="Zhang Y."/>
        </authorList>
    </citation>
    <scope>NUCLEOTIDE SEQUENCE [LARGE SCALE GENOMIC DNA]</scope>
    <source>
        <strain evidence="2">cv. Yunnan</strain>
    </source>
</reference>
<dbReference type="Proteomes" id="UP001056120">
    <property type="component" value="Linkage Group LG29"/>
</dbReference>
<proteinExistence type="predicted"/>
<comment type="caution">
    <text evidence="1">The sequence shown here is derived from an EMBL/GenBank/DDBJ whole genome shotgun (WGS) entry which is preliminary data.</text>
</comment>
<evidence type="ECO:0000313" key="1">
    <source>
        <dbReference type="EMBL" id="KAI3676478.1"/>
    </source>
</evidence>
<organism evidence="1 2">
    <name type="scientific">Smallanthus sonchifolius</name>
    <dbReference type="NCBI Taxonomy" id="185202"/>
    <lineage>
        <taxon>Eukaryota</taxon>
        <taxon>Viridiplantae</taxon>
        <taxon>Streptophyta</taxon>
        <taxon>Embryophyta</taxon>
        <taxon>Tracheophyta</taxon>
        <taxon>Spermatophyta</taxon>
        <taxon>Magnoliopsida</taxon>
        <taxon>eudicotyledons</taxon>
        <taxon>Gunneridae</taxon>
        <taxon>Pentapetalae</taxon>
        <taxon>asterids</taxon>
        <taxon>campanulids</taxon>
        <taxon>Asterales</taxon>
        <taxon>Asteraceae</taxon>
        <taxon>Asteroideae</taxon>
        <taxon>Heliantheae alliance</taxon>
        <taxon>Millerieae</taxon>
        <taxon>Smallanthus</taxon>
    </lineage>
</organism>
<gene>
    <name evidence="1" type="ORF">L1987_86087</name>
</gene>